<keyword evidence="9 10" id="KW-0998">Cell outer membrane</keyword>
<evidence type="ECO:0000256" key="9">
    <source>
        <dbReference type="ARBA" id="ARBA00023237"/>
    </source>
</evidence>
<keyword evidence="8 14" id="KW-0675">Receptor</keyword>
<comment type="subcellular location">
    <subcellularLocation>
        <location evidence="1 10">Cell outer membrane</location>
        <topology evidence="1 10">Multi-pass membrane protein</topology>
    </subcellularLocation>
</comment>
<dbReference type="InterPro" id="IPR039426">
    <property type="entry name" value="TonB-dep_rcpt-like"/>
</dbReference>
<dbReference type="Pfam" id="PF07715">
    <property type="entry name" value="Plug"/>
    <property type="match status" value="1"/>
</dbReference>
<evidence type="ECO:0000256" key="6">
    <source>
        <dbReference type="ARBA" id="ARBA00023077"/>
    </source>
</evidence>
<evidence type="ECO:0000256" key="1">
    <source>
        <dbReference type="ARBA" id="ARBA00004571"/>
    </source>
</evidence>
<dbReference type="STRING" id="29534.SAMN05444366_3621"/>
<dbReference type="PROSITE" id="PS52016">
    <property type="entry name" value="TONB_DEPENDENT_REC_3"/>
    <property type="match status" value="1"/>
</dbReference>
<evidence type="ECO:0000259" key="13">
    <source>
        <dbReference type="Pfam" id="PF07715"/>
    </source>
</evidence>
<dbReference type="Proteomes" id="UP000184121">
    <property type="component" value="Unassembled WGS sequence"/>
</dbReference>
<dbReference type="Pfam" id="PF00593">
    <property type="entry name" value="TonB_dep_Rec_b-barrel"/>
    <property type="match status" value="1"/>
</dbReference>
<dbReference type="PANTHER" id="PTHR30069">
    <property type="entry name" value="TONB-DEPENDENT OUTER MEMBRANE RECEPTOR"/>
    <property type="match status" value="1"/>
</dbReference>
<dbReference type="GO" id="GO:0015344">
    <property type="term" value="F:siderophore uptake transmembrane transporter activity"/>
    <property type="evidence" value="ECO:0007669"/>
    <property type="project" value="TreeGrafter"/>
</dbReference>
<keyword evidence="4 10" id="KW-0812">Transmembrane</keyword>
<evidence type="ECO:0000256" key="8">
    <source>
        <dbReference type="ARBA" id="ARBA00023170"/>
    </source>
</evidence>
<evidence type="ECO:0000256" key="10">
    <source>
        <dbReference type="PROSITE-ProRule" id="PRU01360"/>
    </source>
</evidence>
<dbReference type="InterPro" id="IPR037066">
    <property type="entry name" value="Plug_dom_sf"/>
</dbReference>
<accession>A0A1M7K2Y9</accession>
<keyword evidence="15" id="KW-1185">Reference proteome</keyword>
<sequence>MQIYKFYLEQIKIVIYLQSYSDSIKIMKIKITLFIAVLFCQSSFAQQDSIASKEKLSEVVVTGQLEPQSIKKSVFNVRVISKEDIKQLAANNLSDVLNQYLNITVQNSGSDGRSTVSMFGLDSQYFKILVDNIPLVSDTGMGTNVDLTQVNLDDVERIEIIEGSMGVTHGANAVSGILNIITKKGGPHKWDISATVQEETVGNEYSLSDKGRHIQSAKVGHNFNDNWFINVGGNHNNFEGFYDDKQGKDYSVNDGLRGYSWLPKEQWVGNATLGYQKTNFKIFYKFDYYGENVDYYSPIAIPQDNYPFPETYFSRDKRYLTNRFYHHLNANGKLFSKLNYNVSMSHQKQERDAELFDYQLETKEESNNNRFTYQSKEVLYSTGTLSNFFNNKKVDFQLGYEITNENGFYSGAAGTFLDNVLQSVDVRKRLENYDIFTVAEISLSDKFSIRPGLRYSIQTAFKDQYASSLGVRYLFKKGLEARASLGKSYRTPNFDELYTYFVDSNHNVQGNANLVPENSTSYEVSFKRLCNFKSGAQVANNVAVTFLDVDDRIDMVLTQITPSKYKYININKYKMWNISTTEQFAYKNWNLKIGAALVGISQKLDLAELNITSDDKYLYSIQLNSSVSYNIPKWNTLFALYYKYNGQQQQFAAGTDGNGNAEFYLNEIKPYSWMDASVRKNFFNNQFEVTVGARNLFNVTDVQITQGGGGSTGGAHGGGVSAMMLGYGRSYFLKLTYNLNFN</sequence>
<keyword evidence="2 10" id="KW-0813">Transport</keyword>
<protein>
    <submittedName>
        <fullName evidence="14">Outer membrane receptor for ferrienterochelin and colicins</fullName>
    </submittedName>
</protein>
<dbReference type="InterPro" id="IPR036942">
    <property type="entry name" value="Beta-barrel_TonB_sf"/>
</dbReference>
<evidence type="ECO:0000256" key="5">
    <source>
        <dbReference type="ARBA" id="ARBA00022729"/>
    </source>
</evidence>
<proteinExistence type="inferred from homology"/>
<dbReference type="GO" id="GO:0009279">
    <property type="term" value="C:cell outer membrane"/>
    <property type="evidence" value="ECO:0007669"/>
    <property type="project" value="UniProtKB-SubCell"/>
</dbReference>
<keyword evidence="7 10" id="KW-0472">Membrane</keyword>
<dbReference type="Gene3D" id="2.170.130.10">
    <property type="entry name" value="TonB-dependent receptor, plug domain"/>
    <property type="match status" value="1"/>
</dbReference>
<keyword evidence="3 10" id="KW-1134">Transmembrane beta strand</keyword>
<evidence type="ECO:0000313" key="14">
    <source>
        <dbReference type="EMBL" id="SHM59692.1"/>
    </source>
</evidence>
<dbReference type="SUPFAM" id="SSF56935">
    <property type="entry name" value="Porins"/>
    <property type="match status" value="1"/>
</dbReference>
<evidence type="ECO:0000313" key="15">
    <source>
        <dbReference type="Proteomes" id="UP000184121"/>
    </source>
</evidence>
<evidence type="ECO:0000256" key="4">
    <source>
        <dbReference type="ARBA" id="ARBA00022692"/>
    </source>
</evidence>
<evidence type="ECO:0000256" key="7">
    <source>
        <dbReference type="ARBA" id="ARBA00023136"/>
    </source>
</evidence>
<dbReference type="EMBL" id="FRBY01000005">
    <property type="protein sequence ID" value="SHM59692.1"/>
    <property type="molecule type" value="Genomic_DNA"/>
</dbReference>
<organism evidence="14 15">
    <name type="scientific">Flavobacterium saccharophilum</name>
    <dbReference type="NCBI Taxonomy" id="29534"/>
    <lineage>
        <taxon>Bacteria</taxon>
        <taxon>Pseudomonadati</taxon>
        <taxon>Bacteroidota</taxon>
        <taxon>Flavobacteriia</taxon>
        <taxon>Flavobacteriales</taxon>
        <taxon>Flavobacteriaceae</taxon>
        <taxon>Flavobacterium</taxon>
    </lineage>
</organism>
<comment type="similarity">
    <text evidence="10 11">Belongs to the TonB-dependent receptor family.</text>
</comment>
<reference evidence="15" key="1">
    <citation type="submission" date="2016-11" db="EMBL/GenBank/DDBJ databases">
        <authorList>
            <person name="Varghese N."/>
            <person name="Submissions S."/>
        </authorList>
    </citation>
    <scope>NUCLEOTIDE SEQUENCE [LARGE SCALE GENOMIC DNA]</scope>
    <source>
        <strain evidence="15">DSM 1811</strain>
    </source>
</reference>
<dbReference type="InterPro" id="IPR000531">
    <property type="entry name" value="Beta-barrel_TonB"/>
</dbReference>
<evidence type="ECO:0000259" key="12">
    <source>
        <dbReference type="Pfam" id="PF00593"/>
    </source>
</evidence>
<dbReference type="PANTHER" id="PTHR30069:SF29">
    <property type="entry name" value="HEMOGLOBIN AND HEMOGLOBIN-HAPTOGLOBIN-BINDING PROTEIN 1-RELATED"/>
    <property type="match status" value="1"/>
</dbReference>
<gene>
    <name evidence="14" type="ORF">SAMN05444366_3621</name>
</gene>
<dbReference type="GO" id="GO:0044718">
    <property type="term" value="P:siderophore transmembrane transport"/>
    <property type="evidence" value="ECO:0007669"/>
    <property type="project" value="TreeGrafter"/>
</dbReference>
<feature type="domain" description="TonB-dependent receptor plug" evidence="13">
    <location>
        <begin position="71"/>
        <end position="177"/>
    </location>
</feature>
<keyword evidence="5" id="KW-0732">Signal</keyword>
<dbReference type="AlphaFoldDB" id="A0A1M7K2Y9"/>
<name>A0A1M7K2Y9_9FLAO</name>
<keyword evidence="6 11" id="KW-0798">TonB box</keyword>
<evidence type="ECO:0000256" key="11">
    <source>
        <dbReference type="RuleBase" id="RU003357"/>
    </source>
</evidence>
<evidence type="ECO:0000256" key="2">
    <source>
        <dbReference type="ARBA" id="ARBA00022448"/>
    </source>
</evidence>
<evidence type="ECO:0000256" key="3">
    <source>
        <dbReference type="ARBA" id="ARBA00022452"/>
    </source>
</evidence>
<feature type="domain" description="TonB-dependent receptor-like beta-barrel" evidence="12">
    <location>
        <begin position="279"/>
        <end position="696"/>
    </location>
</feature>
<dbReference type="Gene3D" id="2.40.170.20">
    <property type="entry name" value="TonB-dependent receptor, beta-barrel domain"/>
    <property type="match status" value="1"/>
</dbReference>
<dbReference type="InterPro" id="IPR012910">
    <property type="entry name" value="Plug_dom"/>
</dbReference>